<keyword evidence="4 6" id="KW-1133">Transmembrane helix</keyword>
<feature type="transmembrane region" description="Helical" evidence="6">
    <location>
        <begin position="20"/>
        <end position="41"/>
    </location>
</feature>
<feature type="transmembrane region" description="Helical" evidence="6">
    <location>
        <begin position="227"/>
        <end position="252"/>
    </location>
</feature>
<feature type="transmembrane region" description="Helical" evidence="6">
    <location>
        <begin position="301"/>
        <end position="323"/>
    </location>
</feature>
<evidence type="ECO:0000256" key="3">
    <source>
        <dbReference type="ARBA" id="ARBA00022692"/>
    </source>
</evidence>
<evidence type="ECO:0000256" key="2">
    <source>
        <dbReference type="ARBA" id="ARBA00022475"/>
    </source>
</evidence>
<dbReference type="PANTHER" id="PTHR30482">
    <property type="entry name" value="HIGH-AFFINITY BRANCHED-CHAIN AMINO ACID TRANSPORT SYSTEM PERMEASE"/>
    <property type="match status" value="1"/>
</dbReference>
<keyword evidence="8" id="KW-1185">Reference proteome</keyword>
<dbReference type="InterPro" id="IPR043428">
    <property type="entry name" value="LivM-like"/>
</dbReference>
<feature type="transmembrane region" description="Helical" evidence="6">
    <location>
        <begin position="101"/>
        <end position="121"/>
    </location>
</feature>
<keyword evidence="2" id="KW-1003">Cell membrane</keyword>
<dbReference type="Pfam" id="PF02653">
    <property type="entry name" value="BPD_transp_2"/>
    <property type="match status" value="1"/>
</dbReference>
<dbReference type="RefSeq" id="WP_184233341.1">
    <property type="nucleotide sequence ID" value="NZ_JACHMJ010000001.1"/>
</dbReference>
<dbReference type="PANTHER" id="PTHR30482:SF10">
    <property type="entry name" value="HIGH-AFFINITY BRANCHED-CHAIN AMINO ACID TRANSPORT PROTEIN BRAE"/>
    <property type="match status" value="1"/>
</dbReference>
<comment type="caution">
    <text evidence="7">The sequence shown here is derived from an EMBL/GenBank/DDBJ whole genome shotgun (WGS) entry which is preliminary data.</text>
</comment>
<accession>A0A841AIA6</accession>
<comment type="subcellular location">
    <subcellularLocation>
        <location evidence="1">Cell membrane</location>
        <topology evidence="1">Multi-pass membrane protein</topology>
    </subcellularLocation>
</comment>
<feature type="transmembrane region" description="Helical" evidence="6">
    <location>
        <begin position="178"/>
        <end position="196"/>
    </location>
</feature>
<feature type="transmembrane region" description="Helical" evidence="6">
    <location>
        <begin position="130"/>
        <end position="151"/>
    </location>
</feature>
<proteinExistence type="predicted"/>
<evidence type="ECO:0000256" key="1">
    <source>
        <dbReference type="ARBA" id="ARBA00004651"/>
    </source>
</evidence>
<gene>
    <name evidence="7" type="ORF">HD599_000497</name>
</gene>
<name>A0A841AIA6_9MICO</name>
<feature type="transmembrane region" description="Helical" evidence="6">
    <location>
        <begin position="76"/>
        <end position="95"/>
    </location>
</feature>
<dbReference type="GO" id="GO:0005886">
    <property type="term" value="C:plasma membrane"/>
    <property type="evidence" value="ECO:0007669"/>
    <property type="project" value="UniProtKB-SubCell"/>
</dbReference>
<evidence type="ECO:0000256" key="6">
    <source>
        <dbReference type="SAM" id="Phobius"/>
    </source>
</evidence>
<keyword evidence="5 6" id="KW-0472">Membrane</keyword>
<evidence type="ECO:0000256" key="5">
    <source>
        <dbReference type="ARBA" id="ARBA00023136"/>
    </source>
</evidence>
<evidence type="ECO:0000313" key="8">
    <source>
        <dbReference type="Proteomes" id="UP000536685"/>
    </source>
</evidence>
<dbReference type="EMBL" id="JACHMJ010000001">
    <property type="protein sequence ID" value="MBB5842174.1"/>
    <property type="molecule type" value="Genomic_DNA"/>
</dbReference>
<dbReference type="Proteomes" id="UP000536685">
    <property type="component" value="Unassembled WGS sequence"/>
</dbReference>
<dbReference type="GO" id="GO:0015658">
    <property type="term" value="F:branched-chain amino acid transmembrane transporter activity"/>
    <property type="evidence" value="ECO:0007669"/>
    <property type="project" value="InterPro"/>
</dbReference>
<dbReference type="AlphaFoldDB" id="A0A841AIA6"/>
<protein>
    <submittedName>
        <fullName evidence="7">Branched-chain amino acid transport system permease protein</fullName>
    </submittedName>
</protein>
<keyword evidence="3 6" id="KW-0812">Transmembrane</keyword>
<feature type="transmembrane region" description="Helical" evidence="6">
    <location>
        <begin position="264"/>
        <end position="289"/>
    </location>
</feature>
<evidence type="ECO:0000313" key="7">
    <source>
        <dbReference type="EMBL" id="MBB5842174.1"/>
    </source>
</evidence>
<dbReference type="InterPro" id="IPR001851">
    <property type="entry name" value="ABC_transp_permease"/>
</dbReference>
<sequence length="343" mass="35641">MTTTTIEPTATRPVPGASRLATIGSWLVWPLLIAVALGVAFGIDNNYWLQVAVNAEIMIIAAVGLYVTFGLSGQVSLGQAGFYAIGGYVVGLLVTKLGFEFGLALVIGVILSGLVGLGLGIPSLRLRGNYLALATLGFGQVVGLILVNWTWLTGGANGIRNIVAPVVAGFELRTVPDWAVFIGILAVLSIFVVTRIRNSSFGRAMQAVRDSDVAASSMGVSLSSVKVLAFVVGAVFAGLAGALNAGFITYVSPGTYDLGLSVTILAMVVVGGASSPWGAAIGAVLLTFLPEILRPVQEYYLLIYGILLLVMVAFAPGGIWNFLKLIVSLPVQVATRIRSGAQS</sequence>
<organism evidence="7 8">
    <name type="scientific">Conyzicola lurida</name>
    <dbReference type="NCBI Taxonomy" id="1172621"/>
    <lineage>
        <taxon>Bacteria</taxon>
        <taxon>Bacillati</taxon>
        <taxon>Actinomycetota</taxon>
        <taxon>Actinomycetes</taxon>
        <taxon>Micrococcales</taxon>
        <taxon>Microbacteriaceae</taxon>
        <taxon>Conyzicola</taxon>
    </lineage>
</organism>
<reference evidence="7 8" key="1">
    <citation type="submission" date="2020-08" db="EMBL/GenBank/DDBJ databases">
        <title>Sequencing the genomes of 1000 actinobacteria strains.</title>
        <authorList>
            <person name="Klenk H.-P."/>
        </authorList>
    </citation>
    <scope>NUCLEOTIDE SEQUENCE [LARGE SCALE GENOMIC DNA]</scope>
    <source>
        <strain evidence="7 8">DSM 105784</strain>
    </source>
</reference>
<evidence type="ECO:0000256" key="4">
    <source>
        <dbReference type="ARBA" id="ARBA00022989"/>
    </source>
</evidence>
<feature type="transmembrane region" description="Helical" evidence="6">
    <location>
        <begin position="47"/>
        <end position="69"/>
    </location>
</feature>
<dbReference type="CDD" id="cd06581">
    <property type="entry name" value="TM_PBP1_LivM_like"/>
    <property type="match status" value="1"/>
</dbReference>